<evidence type="ECO:0000313" key="5">
    <source>
        <dbReference type="Proteomes" id="UP001254608"/>
    </source>
</evidence>
<keyword evidence="2" id="KW-0813">Transport</keyword>
<comment type="similarity">
    <text evidence="1">Belongs to the PhoU family.</text>
</comment>
<dbReference type="InterPro" id="IPR026022">
    <property type="entry name" value="PhoU_dom"/>
</dbReference>
<dbReference type="PANTHER" id="PTHR42930:SF3">
    <property type="entry name" value="PHOSPHATE-SPECIFIC TRANSPORT SYSTEM ACCESSORY PROTEIN PHOU"/>
    <property type="match status" value="1"/>
</dbReference>
<dbReference type="InterPro" id="IPR028366">
    <property type="entry name" value="PhoU"/>
</dbReference>
<comment type="caution">
    <text evidence="4">The sequence shown here is derived from an EMBL/GenBank/DDBJ whole genome shotgun (WGS) entry which is preliminary data.</text>
</comment>
<protein>
    <submittedName>
        <fullName evidence="4">Phosphate signaling complex protein PhoU</fullName>
    </submittedName>
</protein>
<sequence>MEGLRVNPVHFAHAARQGGTQRFDQQVIVVVHQAPSPHTPLLSLADPAEPVEKGVAIFVTVDPDVLTPTFLEVQIDAACTQLLVRRQPTAGDLRFVYAVIKTSTQLERVGDEAAKIARMTVRLWRKRRTREHMFLVMHLSRQVQEMVCDAVRAFADMDVEKAVAVARQDQVVDREYEALMRQLITYMMEDVHKVGPVIDIIFCVRALERIGDHAKSIADDVIYFVRGVDVRHVPLEVLEQRLQLPEGSSQDSS</sequence>
<name>A0ABU2WDS8_9GAMM</name>
<dbReference type="NCBIfam" id="TIGR02135">
    <property type="entry name" value="phoU_full"/>
    <property type="match status" value="1"/>
</dbReference>
<evidence type="ECO:0000259" key="3">
    <source>
        <dbReference type="Pfam" id="PF01895"/>
    </source>
</evidence>
<keyword evidence="2" id="KW-0592">Phosphate transport</keyword>
<proteinExistence type="inferred from homology"/>
<keyword evidence="5" id="KW-1185">Reference proteome</keyword>
<evidence type="ECO:0000256" key="2">
    <source>
        <dbReference type="ARBA" id="ARBA00022592"/>
    </source>
</evidence>
<dbReference type="Proteomes" id="UP001254608">
    <property type="component" value="Unassembled WGS sequence"/>
</dbReference>
<organism evidence="4 5">
    <name type="scientific">Banduia mediterranea</name>
    <dbReference type="NCBI Taxonomy" id="3075609"/>
    <lineage>
        <taxon>Bacteria</taxon>
        <taxon>Pseudomonadati</taxon>
        <taxon>Pseudomonadota</taxon>
        <taxon>Gammaproteobacteria</taxon>
        <taxon>Nevskiales</taxon>
        <taxon>Algiphilaceae</taxon>
        <taxon>Banduia</taxon>
    </lineage>
</organism>
<evidence type="ECO:0000256" key="1">
    <source>
        <dbReference type="ARBA" id="ARBA00008107"/>
    </source>
</evidence>
<evidence type="ECO:0000313" key="4">
    <source>
        <dbReference type="EMBL" id="MDT0496041.1"/>
    </source>
</evidence>
<feature type="domain" description="PhoU" evidence="3">
    <location>
        <begin position="71"/>
        <end position="119"/>
    </location>
</feature>
<feature type="domain" description="PhoU" evidence="3">
    <location>
        <begin position="137"/>
        <end position="221"/>
    </location>
</feature>
<gene>
    <name evidence="4" type="primary">phoU</name>
    <name evidence="4" type="ORF">RM530_01495</name>
</gene>
<dbReference type="Pfam" id="PF01895">
    <property type="entry name" value="PhoU"/>
    <property type="match status" value="2"/>
</dbReference>
<dbReference type="PANTHER" id="PTHR42930">
    <property type="entry name" value="PHOSPHATE-SPECIFIC TRANSPORT SYSTEM ACCESSORY PROTEIN PHOU"/>
    <property type="match status" value="1"/>
</dbReference>
<dbReference type="Gene3D" id="1.20.58.220">
    <property type="entry name" value="Phosphate transport system protein phou homolog 2, domain 2"/>
    <property type="match status" value="1"/>
</dbReference>
<reference evidence="4 5" key="1">
    <citation type="submission" date="2023-09" db="EMBL/GenBank/DDBJ databases">
        <authorList>
            <person name="Rey-Velasco X."/>
        </authorList>
    </citation>
    <scope>NUCLEOTIDE SEQUENCE [LARGE SCALE GENOMIC DNA]</scope>
    <source>
        <strain evidence="4 5">W345</strain>
    </source>
</reference>
<dbReference type="SUPFAM" id="SSF109755">
    <property type="entry name" value="PhoU-like"/>
    <property type="match status" value="1"/>
</dbReference>
<accession>A0ABU2WDS8</accession>
<dbReference type="EMBL" id="JAVRIC010000002">
    <property type="protein sequence ID" value="MDT0496041.1"/>
    <property type="molecule type" value="Genomic_DNA"/>
</dbReference>
<dbReference type="InterPro" id="IPR038078">
    <property type="entry name" value="PhoU-like_sf"/>
</dbReference>